<dbReference type="AlphaFoldDB" id="A0A2A6CB59"/>
<dbReference type="FunFam" id="3.40.50.300:FF:000737">
    <property type="entry name" value="Bifunctional polynucleotide phosphatase/kinase"/>
    <property type="match status" value="1"/>
</dbReference>
<dbReference type="Gene3D" id="3.40.50.1000">
    <property type="entry name" value="HAD superfamily/HAD-like"/>
    <property type="match status" value="1"/>
</dbReference>
<accession>A0A8R1UB53</accession>
<reference evidence="4" key="1">
    <citation type="journal article" date="2008" name="Nat. Genet.">
        <title>The Pristionchus pacificus genome provides a unique perspective on nematode lifestyle and parasitism.</title>
        <authorList>
            <person name="Dieterich C."/>
            <person name="Clifton S.W."/>
            <person name="Schuster L.N."/>
            <person name="Chinwalla A."/>
            <person name="Delehaunty K."/>
            <person name="Dinkelacker I."/>
            <person name="Fulton L."/>
            <person name="Fulton R."/>
            <person name="Godfrey J."/>
            <person name="Minx P."/>
            <person name="Mitreva M."/>
            <person name="Roeseler W."/>
            <person name="Tian H."/>
            <person name="Witte H."/>
            <person name="Yang S.P."/>
            <person name="Wilson R.K."/>
            <person name="Sommer R.J."/>
        </authorList>
    </citation>
    <scope>NUCLEOTIDE SEQUENCE [LARGE SCALE GENOMIC DNA]</scope>
    <source>
        <strain evidence="4">PS312</strain>
    </source>
</reference>
<dbReference type="NCBIfam" id="TIGR01664">
    <property type="entry name" value="DNA-3'-Pase"/>
    <property type="match status" value="1"/>
</dbReference>
<dbReference type="Pfam" id="PF08293">
    <property type="entry name" value="MRP-S33"/>
    <property type="match status" value="1"/>
</dbReference>
<dbReference type="NCBIfam" id="TIGR01662">
    <property type="entry name" value="HAD-SF-IIIA"/>
    <property type="match status" value="1"/>
</dbReference>
<dbReference type="SUPFAM" id="SSF56784">
    <property type="entry name" value="HAD-like"/>
    <property type="match status" value="1"/>
</dbReference>
<dbReference type="Gene3D" id="1.10.20.120">
    <property type="match status" value="1"/>
</dbReference>
<dbReference type="InterPro" id="IPR023214">
    <property type="entry name" value="HAD_sf"/>
</dbReference>
<dbReference type="InterPro" id="IPR036412">
    <property type="entry name" value="HAD-like_sf"/>
</dbReference>
<dbReference type="InterPro" id="IPR013219">
    <property type="entry name" value="Ribosomal_mS33"/>
</dbReference>
<accession>A0A2A6CB59</accession>
<organism evidence="3 4">
    <name type="scientific">Pristionchus pacificus</name>
    <name type="common">Parasitic nematode worm</name>
    <dbReference type="NCBI Taxonomy" id="54126"/>
    <lineage>
        <taxon>Eukaryota</taxon>
        <taxon>Metazoa</taxon>
        <taxon>Ecdysozoa</taxon>
        <taxon>Nematoda</taxon>
        <taxon>Chromadorea</taxon>
        <taxon>Rhabditida</taxon>
        <taxon>Rhabditina</taxon>
        <taxon>Diplogasteromorpha</taxon>
        <taxon>Diplogasteroidea</taxon>
        <taxon>Neodiplogasteridae</taxon>
        <taxon>Pristionchus</taxon>
    </lineage>
</organism>
<dbReference type="Pfam" id="PF08645">
    <property type="entry name" value="PNK3P"/>
    <property type="match status" value="1"/>
</dbReference>
<dbReference type="EnsemblMetazoa" id="PPA17310.1">
    <property type="protein sequence ID" value="PPA17310.1"/>
    <property type="gene ID" value="WBGene00106864"/>
</dbReference>
<feature type="compositionally biased region" description="Acidic residues" evidence="1">
    <location>
        <begin position="16"/>
        <end position="27"/>
    </location>
</feature>
<evidence type="ECO:0000313" key="4">
    <source>
        <dbReference type="Proteomes" id="UP000005239"/>
    </source>
</evidence>
<dbReference type="Gene3D" id="3.40.50.300">
    <property type="entry name" value="P-loop containing nucleotide triphosphate hydrolases"/>
    <property type="match status" value="1"/>
</dbReference>
<dbReference type="InterPro" id="IPR006551">
    <property type="entry name" value="Polynucleotide_phosphatase"/>
</dbReference>
<evidence type="ECO:0000259" key="2">
    <source>
        <dbReference type="Pfam" id="PF09468"/>
    </source>
</evidence>
<dbReference type="GO" id="GO:0006281">
    <property type="term" value="P:DNA repair"/>
    <property type="evidence" value="ECO:0000318"/>
    <property type="project" value="GO_Central"/>
</dbReference>
<dbReference type="GO" id="GO:0046404">
    <property type="term" value="F:ATP-dependent polydeoxyribonucleotide 5'-hydroxyl-kinase activity"/>
    <property type="evidence" value="ECO:0000318"/>
    <property type="project" value="GO_Central"/>
</dbReference>
<dbReference type="InterPro" id="IPR019024">
    <property type="entry name" value="RNase_H2_suB_wHTH"/>
</dbReference>
<reference evidence="3" key="2">
    <citation type="submission" date="2022-06" db="UniProtKB">
        <authorList>
            <consortium name="EnsemblMetazoa"/>
        </authorList>
    </citation>
    <scope>IDENTIFICATION</scope>
    <source>
        <strain evidence="3">PS312</strain>
    </source>
</reference>
<feature type="region of interest" description="Disordered" evidence="1">
    <location>
        <begin position="460"/>
        <end position="490"/>
    </location>
</feature>
<gene>
    <name evidence="3" type="primary">WBGene00106864</name>
</gene>
<evidence type="ECO:0000313" key="3">
    <source>
        <dbReference type="EnsemblMetazoa" id="PPA17310.1"/>
    </source>
</evidence>
<proteinExistence type="predicted"/>
<dbReference type="GO" id="GO:0046403">
    <property type="term" value="F:polynucleotide 3'-phosphatase activity"/>
    <property type="evidence" value="ECO:0000318"/>
    <property type="project" value="GO_Central"/>
</dbReference>
<dbReference type="SUPFAM" id="SSF52540">
    <property type="entry name" value="P-loop containing nucleoside triphosphate hydrolases"/>
    <property type="match status" value="1"/>
</dbReference>
<sequence length="879" mass="100322">MARTRKAAVEKKEEGSDVDESTMDGMDESSNLPPKPVESMQRKMIIAKASTFSTPSSLYSIRHPRLNSACLFHLSKTSCEEVFLLDDEFRCLFSGDTVISDGRARILSPFNPIFLVLPYLEKKKVKLNELCCKLCRLLVHPAVIGFNDGQARYEQLEEILVDEELPAIERLRENEQMMKELEKVADKTDVCDEILYKLKEKKALEWISGRFEVLKTALVAHAKLHDSITRDDEVVSRYTFGVLSDHLSPSMAAVVKEHLQIKDAPQAEAAPEPLGMKRKLDDDENLYGSAMPPAKMGSRLMASRIQLIGRGMSQPTPFGKRMDRLQSRIFNEVVLPTDTRSHKMVRVMSAEPVETKEQLSPKYYPNLPMFHYLTKLVRLHGLFFDDHVVFRQVQDELKTIRGKVRSFDRPSDKERERSFVARNEDAQIINPFSVLCSLNFDRINVVSYEMKRATRIPVKNEAKRGKSEEDDEFNEKEENNAPVKNGEAKDLFGRPMLSSGTWEQPNHELMIFTPHGLEHRAKVAAFDMDGTLITTKSGKVFPVDTTDWKFWSDRVAAKLRNLHEKEDTKLVIFTNQKGLMTKKVDKGAFKKKIEAIVKSAKVPIQVFISIGDARCRKPMTGMWEHFTKEGNGEVEIDKEASVFVGDAAGRHKTKDRERKDHSCADRLFALNIGLRFETPEQFFEGKKTDEVWGPVPFCPHDYAKTERSLLEPKDAPLPSIEKEIIVMVGFPGSGKSSFSKRLERDHGYVVVNRDTLSTWQKCVAAARDALREGKSVVVDNTNPDKESRKRYLALAAEMGKVPVRCFEMNTTMHHAQHNVKYRMLYRSGPDVSSMVLRMHSSKFEAPSLSEGFQSIVRVNFIPEFESEDEKKSYFQYLVE</sequence>
<protein>
    <submittedName>
        <fullName evidence="3">RNase_H2-Ydr279 domain-containing protein</fullName>
    </submittedName>
</protein>
<evidence type="ECO:0000256" key="1">
    <source>
        <dbReference type="SAM" id="MobiDB-lite"/>
    </source>
</evidence>
<feature type="region of interest" description="Disordered" evidence="1">
    <location>
        <begin position="1"/>
        <end position="35"/>
    </location>
</feature>
<keyword evidence="4" id="KW-1185">Reference proteome</keyword>
<feature type="domain" description="Ribonuclease H2 subunit B wHTH" evidence="2">
    <location>
        <begin position="114"/>
        <end position="224"/>
    </location>
</feature>
<dbReference type="FunFam" id="3.40.50.1000:FF:000078">
    <property type="entry name" value="Bifunctional polynucleotide phosphatase/kinase"/>
    <property type="match status" value="1"/>
</dbReference>
<dbReference type="InterPro" id="IPR027417">
    <property type="entry name" value="P-loop_NTPase"/>
</dbReference>
<dbReference type="Pfam" id="PF13671">
    <property type="entry name" value="AAA_33"/>
    <property type="match status" value="1"/>
</dbReference>
<name>A0A2A6CB59_PRIPA</name>
<dbReference type="Proteomes" id="UP000005239">
    <property type="component" value="Unassembled WGS sequence"/>
</dbReference>
<dbReference type="Pfam" id="PF09468">
    <property type="entry name" value="RNase_H2-Ydr279"/>
    <property type="match status" value="1"/>
</dbReference>
<dbReference type="CDD" id="cd01625">
    <property type="entry name" value="HAD_PNP"/>
    <property type="match status" value="1"/>
</dbReference>
<dbReference type="PANTHER" id="PTHR12083:SF9">
    <property type="entry name" value="BIFUNCTIONAL POLYNUCLEOTIDE PHOSPHATASE_KINASE"/>
    <property type="match status" value="1"/>
</dbReference>
<dbReference type="InterPro" id="IPR006549">
    <property type="entry name" value="HAD-SF_hydro_IIIA"/>
</dbReference>
<dbReference type="InterPro" id="IPR013954">
    <property type="entry name" value="PNK3P"/>
</dbReference>
<dbReference type="PANTHER" id="PTHR12083">
    <property type="entry name" value="BIFUNCTIONAL POLYNUCLEOTIDE PHOSPHATASE/KINASE"/>
    <property type="match status" value="1"/>
</dbReference>
<dbReference type="Gene3D" id="2.20.25.530">
    <property type="match status" value="1"/>
</dbReference>